<sequence length="201" mass="23214">MVRILIIMAHPALEKSRVHRRLNRIVGKLEGITFRDLYETYPTFDIQVETEKALLAQHDLVIFQHPFYWYSGPALLKQWQDLVLEHGWAYGTNGTALKGKYLMNAISTGGPYNAYQLDGHHQHTLQQFLLPFEQTAKLCNMIYLPPFAVTGAHRMTDAEIDVYATQYKQLLEYLQNSPFDLNTVKKLDTLNHLLKTLPQAK</sequence>
<keyword evidence="4" id="KW-1185">Reference proteome</keyword>
<accession>A0A291QXB8</accession>
<dbReference type="InterPro" id="IPR029039">
    <property type="entry name" value="Flavoprotein-like_sf"/>
</dbReference>
<dbReference type="GO" id="GO:0003955">
    <property type="term" value="F:NAD(P)H dehydrogenase (quinone) activity"/>
    <property type="evidence" value="ECO:0007669"/>
    <property type="project" value="TreeGrafter"/>
</dbReference>
<dbReference type="EMBL" id="CP023777">
    <property type="protein sequence ID" value="ATL48616.1"/>
    <property type="molecule type" value="Genomic_DNA"/>
</dbReference>
<evidence type="ECO:0000313" key="4">
    <source>
        <dbReference type="Proteomes" id="UP000220133"/>
    </source>
</evidence>
<dbReference type="OrthoDB" id="652200at2"/>
<dbReference type="GO" id="GO:0010181">
    <property type="term" value="F:FMN binding"/>
    <property type="evidence" value="ECO:0007669"/>
    <property type="project" value="TreeGrafter"/>
</dbReference>
<name>A0A291QXB8_9BACT</name>
<dbReference type="InterPro" id="IPR046980">
    <property type="entry name" value="KefG/KefF"/>
</dbReference>
<dbReference type="PANTHER" id="PTHR47307:SF1">
    <property type="entry name" value="GLUTATHIONE-REGULATED POTASSIUM-EFFLUX SYSTEM ANCILLARY PROTEIN KEFG"/>
    <property type="match status" value="1"/>
</dbReference>
<dbReference type="KEGG" id="cbae:COR50_16400"/>
<keyword evidence="1" id="KW-0560">Oxidoreductase</keyword>
<dbReference type="SUPFAM" id="SSF52218">
    <property type="entry name" value="Flavoproteins"/>
    <property type="match status" value="1"/>
</dbReference>
<dbReference type="InterPro" id="IPR003680">
    <property type="entry name" value="Flavodoxin_fold"/>
</dbReference>
<evidence type="ECO:0000313" key="3">
    <source>
        <dbReference type="EMBL" id="ATL48616.1"/>
    </source>
</evidence>
<feature type="domain" description="Flavodoxin-like fold" evidence="2">
    <location>
        <begin position="3"/>
        <end position="170"/>
    </location>
</feature>
<reference evidence="3 4" key="1">
    <citation type="submission" date="2017-10" db="EMBL/GenBank/DDBJ databases">
        <title>Paenichitinophaga pekingensis gen. nov., sp. nov., isolated from activated sludge.</title>
        <authorList>
            <person name="Jin D."/>
            <person name="Kong X."/>
            <person name="Deng Y."/>
            <person name="Bai Z."/>
        </authorList>
    </citation>
    <scope>NUCLEOTIDE SEQUENCE [LARGE SCALE GENOMIC DNA]</scope>
    <source>
        <strain evidence="3 4">13</strain>
    </source>
</reference>
<gene>
    <name evidence="3" type="ORF">COR50_16400</name>
</gene>
<protein>
    <submittedName>
        <fullName evidence="3">NAD(P)H oxidoreductase</fullName>
    </submittedName>
</protein>
<organism evidence="3 4">
    <name type="scientific">Chitinophaga caeni</name>
    <dbReference type="NCBI Taxonomy" id="2029983"/>
    <lineage>
        <taxon>Bacteria</taxon>
        <taxon>Pseudomonadati</taxon>
        <taxon>Bacteroidota</taxon>
        <taxon>Chitinophagia</taxon>
        <taxon>Chitinophagales</taxon>
        <taxon>Chitinophagaceae</taxon>
        <taxon>Chitinophaga</taxon>
    </lineage>
</organism>
<evidence type="ECO:0000256" key="1">
    <source>
        <dbReference type="ARBA" id="ARBA00023002"/>
    </source>
</evidence>
<dbReference type="GO" id="GO:0009055">
    <property type="term" value="F:electron transfer activity"/>
    <property type="evidence" value="ECO:0007669"/>
    <property type="project" value="TreeGrafter"/>
</dbReference>
<dbReference type="Gene3D" id="3.40.50.360">
    <property type="match status" value="1"/>
</dbReference>
<dbReference type="Proteomes" id="UP000220133">
    <property type="component" value="Chromosome"/>
</dbReference>
<dbReference type="RefSeq" id="WP_098194989.1">
    <property type="nucleotide sequence ID" value="NZ_CP023777.1"/>
</dbReference>
<proteinExistence type="predicted"/>
<dbReference type="Pfam" id="PF02525">
    <property type="entry name" value="Flavodoxin_2"/>
    <property type="match status" value="1"/>
</dbReference>
<dbReference type="AlphaFoldDB" id="A0A291QXB8"/>
<evidence type="ECO:0000259" key="2">
    <source>
        <dbReference type="Pfam" id="PF02525"/>
    </source>
</evidence>
<dbReference type="PANTHER" id="PTHR47307">
    <property type="entry name" value="GLUTATHIONE-REGULATED POTASSIUM-EFFLUX SYSTEM ANCILLARY PROTEIN KEFG"/>
    <property type="match status" value="1"/>
</dbReference>